<sequence length="126" mass="13937">MDNAQLMPLLGGALIGIGLGAGAVYFWLSSQLKQERQRLNHVEQARQQSGQQVTQARKQIEQLQRENHELRLAVRPAPRPAPAPVVEPAVDAAEAARLYAESKMQPPAPKPAPRAFKDTEVLKRDE</sequence>
<feature type="transmembrane region" description="Helical" evidence="3">
    <location>
        <begin position="6"/>
        <end position="28"/>
    </location>
</feature>
<keyword evidence="1" id="KW-0175">Coiled coil</keyword>
<keyword evidence="3" id="KW-0472">Membrane</keyword>
<accession>A0A254N6F7</accession>
<keyword evidence="5" id="KW-1185">Reference proteome</keyword>
<feature type="coiled-coil region" evidence="1">
    <location>
        <begin position="32"/>
        <end position="73"/>
    </location>
</feature>
<protein>
    <recommendedName>
        <fullName evidence="6">DUF1043 domain-containing protein</fullName>
    </recommendedName>
</protein>
<dbReference type="OrthoDB" id="8911683at2"/>
<evidence type="ECO:0000256" key="3">
    <source>
        <dbReference type="SAM" id="Phobius"/>
    </source>
</evidence>
<evidence type="ECO:0000256" key="1">
    <source>
        <dbReference type="SAM" id="Coils"/>
    </source>
</evidence>
<feature type="region of interest" description="Disordered" evidence="2">
    <location>
        <begin position="102"/>
        <end position="126"/>
    </location>
</feature>
<gene>
    <name evidence="4" type="ORF">CDO81_13915</name>
</gene>
<dbReference type="EMBL" id="NISI01000005">
    <property type="protein sequence ID" value="OWR03585.1"/>
    <property type="molecule type" value="Genomic_DNA"/>
</dbReference>
<keyword evidence="3" id="KW-1133">Transmembrane helix</keyword>
<evidence type="ECO:0000313" key="5">
    <source>
        <dbReference type="Proteomes" id="UP000197446"/>
    </source>
</evidence>
<evidence type="ECO:0000313" key="4">
    <source>
        <dbReference type="EMBL" id="OWR03585.1"/>
    </source>
</evidence>
<evidence type="ECO:0008006" key="6">
    <source>
        <dbReference type="Google" id="ProtNLM"/>
    </source>
</evidence>
<evidence type="ECO:0000256" key="2">
    <source>
        <dbReference type="SAM" id="MobiDB-lite"/>
    </source>
</evidence>
<name>A0A254N6F7_9BURK</name>
<comment type="caution">
    <text evidence="4">The sequence shown here is derived from an EMBL/GenBank/DDBJ whole genome shotgun (WGS) entry which is preliminary data.</text>
</comment>
<feature type="compositionally biased region" description="Basic and acidic residues" evidence="2">
    <location>
        <begin position="115"/>
        <end position="126"/>
    </location>
</feature>
<dbReference type="AlphaFoldDB" id="A0A254N6F7"/>
<organism evidence="4 5">
    <name type="scientific">Roseateles puraquae</name>
    <dbReference type="NCBI Taxonomy" id="431059"/>
    <lineage>
        <taxon>Bacteria</taxon>
        <taxon>Pseudomonadati</taxon>
        <taxon>Pseudomonadota</taxon>
        <taxon>Betaproteobacteria</taxon>
        <taxon>Burkholderiales</taxon>
        <taxon>Sphaerotilaceae</taxon>
        <taxon>Roseateles</taxon>
    </lineage>
</organism>
<dbReference type="RefSeq" id="WP_088483821.1">
    <property type="nucleotide sequence ID" value="NZ_JBCNLH010000001.1"/>
</dbReference>
<reference evidence="4 5" key="1">
    <citation type="journal article" date="2007" name="Int. J. Syst. Evol. Microbiol.">
        <title>Description of Pelomonas aquatica sp. nov. and Pelomonas puraquae sp. nov., isolated from industrial and haemodialysis water.</title>
        <authorList>
            <person name="Gomila M."/>
            <person name="Bowien B."/>
            <person name="Falsen E."/>
            <person name="Moore E.R."/>
            <person name="Lalucat J."/>
        </authorList>
    </citation>
    <scope>NUCLEOTIDE SEQUENCE [LARGE SCALE GENOMIC DNA]</scope>
    <source>
        <strain evidence="4 5">CCUG 52769</strain>
    </source>
</reference>
<proteinExistence type="predicted"/>
<keyword evidence="3" id="KW-0812">Transmembrane</keyword>
<dbReference type="Proteomes" id="UP000197446">
    <property type="component" value="Unassembled WGS sequence"/>
</dbReference>